<keyword evidence="4" id="KW-0804">Transcription</keyword>
<evidence type="ECO:0000259" key="6">
    <source>
        <dbReference type="Pfam" id="PF08281"/>
    </source>
</evidence>
<evidence type="ECO:0000313" key="8">
    <source>
        <dbReference type="Proteomes" id="UP000321157"/>
    </source>
</evidence>
<dbReference type="InterPro" id="IPR036388">
    <property type="entry name" value="WH-like_DNA-bd_sf"/>
</dbReference>
<dbReference type="EMBL" id="BJXX01000142">
    <property type="protein sequence ID" value="GEN35592.1"/>
    <property type="molecule type" value="Genomic_DNA"/>
</dbReference>
<dbReference type="Gene3D" id="1.10.10.10">
    <property type="entry name" value="Winged helix-like DNA-binding domain superfamily/Winged helix DNA-binding domain"/>
    <property type="match status" value="1"/>
</dbReference>
<dbReference type="PANTHER" id="PTHR43133">
    <property type="entry name" value="RNA POLYMERASE ECF-TYPE SIGMA FACTO"/>
    <property type="match status" value="1"/>
</dbReference>
<dbReference type="AlphaFoldDB" id="A0A511VE97"/>
<dbReference type="Pfam" id="PF04542">
    <property type="entry name" value="Sigma70_r2"/>
    <property type="match status" value="1"/>
</dbReference>
<dbReference type="GO" id="GO:0000428">
    <property type="term" value="C:DNA-directed RNA polymerase complex"/>
    <property type="evidence" value="ECO:0007669"/>
    <property type="project" value="UniProtKB-KW"/>
</dbReference>
<dbReference type="Gene3D" id="1.10.1740.10">
    <property type="match status" value="1"/>
</dbReference>
<dbReference type="PANTHER" id="PTHR43133:SF51">
    <property type="entry name" value="RNA POLYMERASE SIGMA FACTOR"/>
    <property type="match status" value="1"/>
</dbReference>
<organism evidence="7 8">
    <name type="scientific">Aneurinibacillus danicus</name>
    <dbReference type="NCBI Taxonomy" id="267746"/>
    <lineage>
        <taxon>Bacteria</taxon>
        <taxon>Bacillati</taxon>
        <taxon>Bacillota</taxon>
        <taxon>Bacilli</taxon>
        <taxon>Bacillales</taxon>
        <taxon>Paenibacillaceae</taxon>
        <taxon>Aneurinibacillus group</taxon>
        <taxon>Aneurinibacillus</taxon>
    </lineage>
</organism>
<dbReference type="CDD" id="cd06171">
    <property type="entry name" value="Sigma70_r4"/>
    <property type="match status" value="1"/>
</dbReference>
<gene>
    <name evidence="7" type="ORF">ADA01nite_30520</name>
</gene>
<evidence type="ECO:0000256" key="1">
    <source>
        <dbReference type="ARBA" id="ARBA00010641"/>
    </source>
</evidence>
<dbReference type="Pfam" id="PF08281">
    <property type="entry name" value="Sigma70_r4_2"/>
    <property type="match status" value="1"/>
</dbReference>
<protein>
    <submittedName>
        <fullName evidence="7">DNA-directed RNA polymerase sigma-70 factor</fullName>
    </submittedName>
</protein>
<dbReference type="GO" id="GO:0003677">
    <property type="term" value="F:DNA binding"/>
    <property type="evidence" value="ECO:0007669"/>
    <property type="project" value="InterPro"/>
</dbReference>
<dbReference type="RefSeq" id="WP_146811121.1">
    <property type="nucleotide sequence ID" value="NZ_BJXX01000142.1"/>
</dbReference>
<name>A0A511VE97_9BACL</name>
<dbReference type="GO" id="GO:0006352">
    <property type="term" value="P:DNA-templated transcription initiation"/>
    <property type="evidence" value="ECO:0007669"/>
    <property type="project" value="InterPro"/>
</dbReference>
<dbReference type="InterPro" id="IPR013325">
    <property type="entry name" value="RNA_pol_sigma_r2"/>
</dbReference>
<dbReference type="SUPFAM" id="SSF88946">
    <property type="entry name" value="Sigma2 domain of RNA polymerase sigma factors"/>
    <property type="match status" value="1"/>
</dbReference>
<dbReference type="InterPro" id="IPR013249">
    <property type="entry name" value="RNA_pol_sigma70_r4_t2"/>
</dbReference>
<proteinExistence type="inferred from homology"/>
<dbReference type="OrthoDB" id="9795666at2"/>
<dbReference type="InterPro" id="IPR007627">
    <property type="entry name" value="RNA_pol_sigma70_r2"/>
</dbReference>
<keyword evidence="8" id="KW-1185">Reference proteome</keyword>
<comment type="similarity">
    <text evidence="1">Belongs to the sigma-70 factor family. ECF subfamily.</text>
</comment>
<keyword evidence="2" id="KW-0805">Transcription regulation</keyword>
<dbReference type="InterPro" id="IPR013324">
    <property type="entry name" value="RNA_pol_sigma_r3/r4-like"/>
</dbReference>
<sequence>MNHNAFNQALKEKSTLIFRYLLKNGATKSDAEDIVQDTLYKALLSIDAIQPEKFASWLFRVAVNQYYDLCRKRKRRPELPMDSIVLISQGALEDELLRKETRKEIYETLGELNPTYKHVLLLKYDFDLSYKEIAALLDVKEDTVKTWLHRARNQFKKAYERMNQNEREGT</sequence>
<feature type="domain" description="RNA polymerase sigma factor 70 region 4 type 2" evidence="6">
    <location>
        <begin position="103"/>
        <end position="153"/>
    </location>
</feature>
<keyword evidence="3" id="KW-0731">Sigma factor</keyword>
<dbReference type="InterPro" id="IPR014284">
    <property type="entry name" value="RNA_pol_sigma-70_dom"/>
</dbReference>
<evidence type="ECO:0000256" key="4">
    <source>
        <dbReference type="ARBA" id="ARBA00023163"/>
    </source>
</evidence>
<evidence type="ECO:0000259" key="5">
    <source>
        <dbReference type="Pfam" id="PF04542"/>
    </source>
</evidence>
<reference evidence="7 8" key="1">
    <citation type="submission" date="2019-07" db="EMBL/GenBank/DDBJ databases">
        <title>Whole genome shotgun sequence of Aneurinibacillus danicus NBRC 102444.</title>
        <authorList>
            <person name="Hosoyama A."/>
            <person name="Uohara A."/>
            <person name="Ohji S."/>
            <person name="Ichikawa N."/>
        </authorList>
    </citation>
    <scope>NUCLEOTIDE SEQUENCE [LARGE SCALE GENOMIC DNA]</scope>
    <source>
        <strain evidence="7 8">NBRC 102444</strain>
    </source>
</reference>
<evidence type="ECO:0000313" key="7">
    <source>
        <dbReference type="EMBL" id="GEN35592.1"/>
    </source>
</evidence>
<keyword evidence="7" id="KW-0240">DNA-directed RNA polymerase</keyword>
<dbReference type="Proteomes" id="UP000321157">
    <property type="component" value="Unassembled WGS sequence"/>
</dbReference>
<feature type="domain" description="RNA polymerase sigma-70 region 2" evidence="5">
    <location>
        <begin position="16"/>
        <end position="76"/>
    </location>
</feature>
<accession>A0A511VE97</accession>
<dbReference type="SUPFAM" id="SSF88659">
    <property type="entry name" value="Sigma3 and sigma4 domains of RNA polymerase sigma factors"/>
    <property type="match status" value="1"/>
</dbReference>
<evidence type="ECO:0000256" key="3">
    <source>
        <dbReference type="ARBA" id="ARBA00023082"/>
    </source>
</evidence>
<comment type="caution">
    <text evidence="7">The sequence shown here is derived from an EMBL/GenBank/DDBJ whole genome shotgun (WGS) entry which is preliminary data.</text>
</comment>
<dbReference type="NCBIfam" id="TIGR02937">
    <property type="entry name" value="sigma70-ECF"/>
    <property type="match status" value="1"/>
</dbReference>
<evidence type="ECO:0000256" key="2">
    <source>
        <dbReference type="ARBA" id="ARBA00023015"/>
    </source>
</evidence>
<dbReference type="InterPro" id="IPR039425">
    <property type="entry name" value="RNA_pol_sigma-70-like"/>
</dbReference>
<dbReference type="GO" id="GO:0016987">
    <property type="term" value="F:sigma factor activity"/>
    <property type="evidence" value="ECO:0007669"/>
    <property type="project" value="UniProtKB-KW"/>
</dbReference>